<proteinExistence type="predicted"/>
<gene>
    <name evidence="2" type="ORF">SCLAR_v1c08340</name>
</gene>
<protein>
    <recommendedName>
        <fullName evidence="4">Transmembrane protein</fullName>
    </recommendedName>
</protein>
<sequence length="222" mass="25706">MANKLIKNFSVFTISLMLVIFVFTFIGFNYSTYVYDTYTEKLEKYGDIYLDSIETIKYTYDYFWVGSSDFEIIKIPTTLYISFIVIAVFVSLQVVLVSSLLLRFKNKRVYILLKMLNLFITAIIITFVFVVLFNYINDISKVKKALENMTRGEQYYEIEEKFRITIATKTYISFALLFTVVIASAIATVSNNSCINSIIDKIFGGKKPVDLNENKFANRSEL</sequence>
<evidence type="ECO:0008006" key="4">
    <source>
        <dbReference type="Google" id="ProtNLM"/>
    </source>
</evidence>
<keyword evidence="1" id="KW-1133">Transmembrane helix</keyword>
<dbReference type="KEGG" id="scla:SCLARK_001217"/>
<keyword evidence="3" id="KW-1185">Reference proteome</keyword>
<dbReference type="AlphaFoldDB" id="A0A1Y0L247"/>
<name>A0A1Y0L247_9MOLU</name>
<keyword evidence="1" id="KW-0812">Transmembrane</keyword>
<accession>A0A1Y0L247</accession>
<feature type="transmembrane region" description="Helical" evidence="1">
    <location>
        <begin position="116"/>
        <end position="136"/>
    </location>
</feature>
<feature type="transmembrane region" description="Helical" evidence="1">
    <location>
        <begin position="171"/>
        <end position="189"/>
    </location>
</feature>
<keyword evidence="1" id="KW-0472">Membrane</keyword>
<feature type="transmembrane region" description="Helical" evidence="1">
    <location>
        <begin position="79"/>
        <end position="104"/>
    </location>
</feature>
<evidence type="ECO:0000256" key="1">
    <source>
        <dbReference type="SAM" id="Phobius"/>
    </source>
</evidence>
<reference evidence="2 3" key="1">
    <citation type="submission" date="2017-11" db="EMBL/GenBank/DDBJ databases">
        <title>Complete genome sequence of Spiroplasma clarkii CN-5 (DSM 19994).</title>
        <authorList>
            <person name="Tsai Y.-M."/>
            <person name="Chang A."/>
            <person name="Lo W.-S."/>
            <person name="Kuo C.-H."/>
        </authorList>
    </citation>
    <scope>NUCLEOTIDE SEQUENCE [LARGE SCALE GENOMIC DNA]</scope>
    <source>
        <strain evidence="2 3">CN-5</strain>
    </source>
</reference>
<evidence type="ECO:0000313" key="3">
    <source>
        <dbReference type="Proteomes" id="UP000231179"/>
    </source>
</evidence>
<evidence type="ECO:0000313" key="2">
    <source>
        <dbReference type="EMBL" id="ATX71142.1"/>
    </source>
</evidence>
<dbReference type="Proteomes" id="UP000231179">
    <property type="component" value="Chromosome"/>
</dbReference>
<organism evidence="2 3">
    <name type="scientific">Spiroplasma clarkii</name>
    <dbReference type="NCBI Taxonomy" id="2139"/>
    <lineage>
        <taxon>Bacteria</taxon>
        <taxon>Bacillati</taxon>
        <taxon>Mycoplasmatota</taxon>
        <taxon>Mollicutes</taxon>
        <taxon>Entomoplasmatales</taxon>
        <taxon>Spiroplasmataceae</taxon>
        <taxon>Spiroplasma</taxon>
    </lineage>
</organism>
<feature type="transmembrane region" description="Helical" evidence="1">
    <location>
        <begin position="9"/>
        <end position="28"/>
    </location>
</feature>
<dbReference type="RefSeq" id="WP_100254685.1">
    <property type="nucleotide sequence ID" value="NZ_CP015819.1"/>
</dbReference>
<dbReference type="EMBL" id="CP024870">
    <property type="protein sequence ID" value="ATX71142.1"/>
    <property type="molecule type" value="Genomic_DNA"/>
</dbReference>